<protein>
    <submittedName>
        <fullName evidence="4">DUF4880 domain-containing protein</fullName>
    </submittedName>
</protein>
<comment type="caution">
    <text evidence="4">The sequence shown here is derived from an EMBL/GenBank/DDBJ whole genome shotgun (WGS) entry which is preliminary data.</text>
</comment>
<dbReference type="Pfam" id="PF04773">
    <property type="entry name" value="FecR"/>
    <property type="match status" value="1"/>
</dbReference>
<dbReference type="OrthoDB" id="9771237at2"/>
<evidence type="ECO:0000259" key="3">
    <source>
        <dbReference type="Pfam" id="PF16220"/>
    </source>
</evidence>
<dbReference type="InterPro" id="IPR032623">
    <property type="entry name" value="FecR_N"/>
</dbReference>
<evidence type="ECO:0000256" key="1">
    <source>
        <dbReference type="SAM" id="Phobius"/>
    </source>
</evidence>
<dbReference type="Gene3D" id="2.60.120.1440">
    <property type="match status" value="1"/>
</dbReference>
<sequence>MRAATHRRDEPAFDQAAHWVARLEAPDCSRAERDAFEHWLAEDPGHVRAWVQAETLHQQMGQLANDPWVRAGTARSARPRRARWLPAVAIAASLCLAVGLAWAWVTDGQPSPQHYANATHLPQQRTLADGSRVTLDAGAAMTTRFGLRQRHIALDRGRIQLQVAPSRRPLRVQAGNSTIEDIGTTFQVERWQDNRIDVALLDGAVEVRSDGTQGGHLMLSQPGQQLQVQASGQITPGPTLPQGTADAWLDGRLVFDATPLQTVVERMNRYHATPMVIADPAIAALAVSGTFRAEDRAGLLAALEQGWSITGQQRADGALELRRRH</sequence>
<accession>A0A4S2CW91</accession>
<feature type="domain" description="FecR protein" evidence="2">
    <location>
        <begin position="125"/>
        <end position="206"/>
    </location>
</feature>
<dbReference type="PANTHER" id="PTHR30273:SF2">
    <property type="entry name" value="PROTEIN FECR"/>
    <property type="match status" value="1"/>
</dbReference>
<dbReference type="InterPro" id="IPR006860">
    <property type="entry name" value="FecR"/>
</dbReference>
<dbReference type="PANTHER" id="PTHR30273">
    <property type="entry name" value="PERIPLASMIC SIGNAL SENSOR AND SIGMA FACTOR ACTIVATOR FECR-RELATED"/>
    <property type="match status" value="1"/>
</dbReference>
<feature type="transmembrane region" description="Helical" evidence="1">
    <location>
        <begin position="84"/>
        <end position="105"/>
    </location>
</feature>
<keyword evidence="1" id="KW-1133">Transmembrane helix</keyword>
<keyword evidence="1" id="KW-0812">Transmembrane</keyword>
<proteinExistence type="predicted"/>
<evidence type="ECO:0000259" key="2">
    <source>
        <dbReference type="Pfam" id="PF04773"/>
    </source>
</evidence>
<dbReference type="Proteomes" id="UP000306631">
    <property type="component" value="Unassembled WGS sequence"/>
</dbReference>
<dbReference type="Gene3D" id="3.55.50.30">
    <property type="match status" value="1"/>
</dbReference>
<dbReference type="InterPro" id="IPR012373">
    <property type="entry name" value="Ferrdict_sens_TM"/>
</dbReference>
<evidence type="ECO:0000313" key="4">
    <source>
        <dbReference type="EMBL" id="TGY32752.1"/>
    </source>
</evidence>
<dbReference type="EMBL" id="SRYW01000014">
    <property type="protein sequence ID" value="TGY32752.1"/>
    <property type="molecule type" value="Genomic_DNA"/>
</dbReference>
<dbReference type="RefSeq" id="WP_136006204.1">
    <property type="nucleotide sequence ID" value="NZ_SRYW01000014.1"/>
</dbReference>
<organism evidence="4 5">
    <name type="scientific">Stenotrophomonas maltophilia</name>
    <name type="common">Pseudomonas maltophilia</name>
    <name type="synonym">Xanthomonas maltophilia</name>
    <dbReference type="NCBI Taxonomy" id="40324"/>
    <lineage>
        <taxon>Bacteria</taxon>
        <taxon>Pseudomonadati</taxon>
        <taxon>Pseudomonadota</taxon>
        <taxon>Gammaproteobacteria</taxon>
        <taxon>Lysobacterales</taxon>
        <taxon>Lysobacteraceae</taxon>
        <taxon>Stenotrophomonas</taxon>
        <taxon>Stenotrophomonas maltophilia group</taxon>
    </lineage>
</organism>
<dbReference type="Pfam" id="PF16220">
    <property type="entry name" value="DUF4880"/>
    <property type="match status" value="1"/>
</dbReference>
<dbReference type="AlphaFoldDB" id="A0A4S2CW91"/>
<evidence type="ECO:0000313" key="5">
    <source>
        <dbReference type="Proteomes" id="UP000306631"/>
    </source>
</evidence>
<name>A0A4S2CW91_STEMA</name>
<gene>
    <name evidence="4" type="ORF">E5352_15085</name>
</gene>
<feature type="domain" description="FecR N-terminal" evidence="3">
    <location>
        <begin position="14"/>
        <end position="56"/>
    </location>
</feature>
<keyword evidence="1" id="KW-0472">Membrane</keyword>
<dbReference type="PIRSF" id="PIRSF018266">
    <property type="entry name" value="FecR"/>
    <property type="match status" value="1"/>
</dbReference>
<reference evidence="4 5" key="1">
    <citation type="submission" date="2019-04" db="EMBL/GenBank/DDBJ databases">
        <title>Microbes associate with the intestines of laboratory mice.</title>
        <authorList>
            <person name="Navarre W."/>
            <person name="Wong E."/>
            <person name="Huang K."/>
            <person name="Tropini C."/>
            <person name="Ng K."/>
            <person name="Yu B."/>
        </authorList>
    </citation>
    <scope>NUCLEOTIDE SEQUENCE [LARGE SCALE GENOMIC DNA]</scope>
    <source>
        <strain evidence="4 5">NM62_B4-13</strain>
    </source>
</reference>
<dbReference type="GO" id="GO:0016989">
    <property type="term" value="F:sigma factor antagonist activity"/>
    <property type="evidence" value="ECO:0007669"/>
    <property type="project" value="TreeGrafter"/>
</dbReference>